<feature type="transmembrane region" description="Helical" evidence="8">
    <location>
        <begin position="228"/>
        <end position="249"/>
    </location>
</feature>
<evidence type="ECO:0000256" key="7">
    <source>
        <dbReference type="ARBA" id="ARBA00023136"/>
    </source>
</evidence>
<dbReference type="PANTHER" id="PTHR30047">
    <property type="entry name" value="HIGH-AFFINITY CHOLINE TRANSPORT PROTEIN-RELATED"/>
    <property type="match status" value="1"/>
</dbReference>
<comment type="caution">
    <text evidence="9">The sequence shown here is derived from an EMBL/GenBank/DDBJ whole genome shotgun (WGS) entry which is preliminary data.</text>
</comment>
<feature type="transmembrane region" description="Helical" evidence="8">
    <location>
        <begin position="445"/>
        <end position="464"/>
    </location>
</feature>
<dbReference type="GO" id="GO:0005886">
    <property type="term" value="C:plasma membrane"/>
    <property type="evidence" value="ECO:0007669"/>
    <property type="project" value="UniProtKB-SubCell"/>
</dbReference>
<dbReference type="AlphaFoldDB" id="A0A356LJH5"/>
<keyword evidence="5 8" id="KW-0812">Transmembrane</keyword>
<keyword evidence="4" id="KW-1003">Cell membrane</keyword>
<organism evidence="9 10">
    <name type="scientific">Advenella kashmirensis</name>
    <dbReference type="NCBI Taxonomy" id="310575"/>
    <lineage>
        <taxon>Bacteria</taxon>
        <taxon>Pseudomonadati</taxon>
        <taxon>Pseudomonadota</taxon>
        <taxon>Betaproteobacteria</taxon>
        <taxon>Burkholderiales</taxon>
        <taxon>Alcaligenaceae</taxon>
    </lineage>
</organism>
<feature type="transmembrane region" description="Helical" evidence="8">
    <location>
        <begin position="470"/>
        <end position="490"/>
    </location>
</feature>
<evidence type="ECO:0000313" key="9">
    <source>
        <dbReference type="EMBL" id="HBP31127.1"/>
    </source>
</evidence>
<gene>
    <name evidence="9" type="ORF">DD666_17170</name>
</gene>
<dbReference type="EMBL" id="DOEK01000035">
    <property type="protein sequence ID" value="HBP31127.1"/>
    <property type="molecule type" value="Genomic_DNA"/>
</dbReference>
<evidence type="ECO:0000256" key="8">
    <source>
        <dbReference type="SAM" id="Phobius"/>
    </source>
</evidence>
<reference evidence="9 10" key="1">
    <citation type="journal article" date="2018" name="Nat. Biotechnol.">
        <title>A standardized bacterial taxonomy based on genome phylogeny substantially revises the tree of life.</title>
        <authorList>
            <person name="Parks D.H."/>
            <person name="Chuvochina M."/>
            <person name="Waite D.W."/>
            <person name="Rinke C."/>
            <person name="Skarshewski A."/>
            <person name="Chaumeil P.A."/>
            <person name="Hugenholtz P."/>
        </authorList>
    </citation>
    <scope>NUCLEOTIDE SEQUENCE [LARGE SCALE GENOMIC DNA]</scope>
    <source>
        <strain evidence="9">UBA10707</strain>
    </source>
</reference>
<evidence type="ECO:0000256" key="4">
    <source>
        <dbReference type="ARBA" id="ARBA00022475"/>
    </source>
</evidence>
<protein>
    <submittedName>
        <fullName evidence="9">Transporter</fullName>
    </submittedName>
</protein>
<keyword evidence="6 8" id="KW-1133">Transmembrane helix</keyword>
<dbReference type="GO" id="GO:0022857">
    <property type="term" value="F:transmembrane transporter activity"/>
    <property type="evidence" value="ECO:0007669"/>
    <property type="project" value="InterPro"/>
</dbReference>
<feature type="transmembrane region" description="Helical" evidence="8">
    <location>
        <begin position="346"/>
        <end position="371"/>
    </location>
</feature>
<feature type="transmembrane region" description="Helical" evidence="8">
    <location>
        <begin position="144"/>
        <end position="164"/>
    </location>
</feature>
<dbReference type="NCBIfam" id="TIGR00842">
    <property type="entry name" value="bcct"/>
    <property type="match status" value="1"/>
</dbReference>
<name>A0A356LJH5_9BURK</name>
<comment type="subcellular location">
    <subcellularLocation>
        <location evidence="1">Cell membrane</location>
        <topology evidence="1">Multi-pass membrane protein</topology>
    </subcellularLocation>
</comment>
<sequence>MRFRIKSTIHPRVFWGSTIIVALFLLIGILFPTDAQEIFGRMQSVVIESFGWFYILAVALFFFAIAYLALSRYGNLKLGPDDSEPDYPYLTWMAMLFAAGMGIGLMFFAVAEPMQHFSAPPSGVGDAAAAARESQVITFFHWGLHAWAVYAVVGLSLAYFCFRYNLPLTVRSGLYPLLGKRINGWMGDAVDIFAICGTLFGIATSMGLGVLQINSGLAHLLGAPQEPWFQILLITVVTALATLSVVSGLDVGIRRLSEFNLVVAVVLMLFVLFVGPTSFLMNAFVQNIGAYLDNFFARSFTTQAFRTQDWMQAWTLFYWAWWIAWSPFVGMFIARISRGRTVREFVLGVLLVPSAFTFLWMTVFGNTAIFLDMGVAAGQLSRDVAADASVALFQFFDFLPWSGLTSTLAVILVAVFFVTSSDSGSLVIDTLAAGGREDSPVWQRIYWCVLEGATAALLLLAGGLTALQTVTLMSALPFAVIMLLLVLGLLKGMKADMYRLDRRRTIATPAPGSEVSWRTRLSAIMHTPRKEDAQRFISQVASPAMHEVAEEFKKRGLDVDITTIDETIRLTVVATDKRNFVYGVQPEARKMAAFTAAAARNETVHPHEWQARTVFADGSRGYDILGLTSAQVINDILAQFERYQMLVTSTNTALYAGSPDPAL</sequence>
<keyword evidence="7 8" id="KW-0472">Membrane</keyword>
<feature type="transmembrane region" description="Helical" evidence="8">
    <location>
        <begin position="185"/>
        <end position="208"/>
    </location>
</feature>
<evidence type="ECO:0000256" key="6">
    <source>
        <dbReference type="ARBA" id="ARBA00022989"/>
    </source>
</evidence>
<evidence type="ECO:0000313" key="10">
    <source>
        <dbReference type="Proteomes" id="UP000264036"/>
    </source>
</evidence>
<comment type="similarity">
    <text evidence="2">Belongs to the BCCT transporter (TC 2.A.15) family.</text>
</comment>
<dbReference type="PANTHER" id="PTHR30047:SF7">
    <property type="entry name" value="HIGH-AFFINITY CHOLINE TRANSPORT PROTEIN"/>
    <property type="match status" value="1"/>
</dbReference>
<evidence type="ECO:0000256" key="1">
    <source>
        <dbReference type="ARBA" id="ARBA00004651"/>
    </source>
</evidence>
<feature type="transmembrane region" description="Helical" evidence="8">
    <location>
        <begin position="261"/>
        <end position="285"/>
    </location>
</feature>
<dbReference type="PROSITE" id="PS01303">
    <property type="entry name" value="BCCT"/>
    <property type="match status" value="1"/>
</dbReference>
<feature type="transmembrane region" description="Helical" evidence="8">
    <location>
        <begin position="12"/>
        <end position="31"/>
    </location>
</feature>
<dbReference type="Pfam" id="PF02028">
    <property type="entry name" value="BCCT"/>
    <property type="match status" value="1"/>
</dbReference>
<dbReference type="InterPro" id="IPR000060">
    <property type="entry name" value="BCCT_transptr"/>
</dbReference>
<dbReference type="InterPro" id="IPR018093">
    <property type="entry name" value="BCCT_CS"/>
</dbReference>
<feature type="transmembrane region" description="Helical" evidence="8">
    <location>
        <begin position="51"/>
        <end position="70"/>
    </location>
</feature>
<keyword evidence="3" id="KW-0813">Transport</keyword>
<evidence type="ECO:0000256" key="5">
    <source>
        <dbReference type="ARBA" id="ARBA00022692"/>
    </source>
</evidence>
<dbReference type="Proteomes" id="UP000264036">
    <property type="component" value="Unassembled WGS sequence"/>
</dbReference>
<evidence type="ECO:0000256" key="2">
    <source>
        <dbReference type="ARBA" id="ARBA00005658"/>
    </source>
</evidence>
<feature type="transmembrane region" description="Helical" evidence="8">
    <location>
        <begin position="316"/>
        <end position="334"/>
    </location>
</feature>
<evidence type="ECO:0000256" key="3">
    <source>
        <dbReference type="ARBA" id="ARBA00022448"/>
    </source>
</evidence>
<feature type="transmembrane region" description="Helical" evidence="8">
    <location>
        <begin position="398"/>
        <end position="418"/>
    </location>
</feature>
<feature type="transmembrane region" description="Helical" evidence="8">
    <location>
        <begin position="90"/>
        <end position="111"/>
    </location>
</feature>
<accession>A0A356LJH5</accession>
<proteinExistence type="inferred from homology"/>